<dbReference type="RefSeq" id="WP_378319137.1">
    <property type="nucleotide sequence ID" value="NZ_JBHUHY010000003.1"/>
</dbReference>
<dbReference type="NCBIfam" id="TIGR03696">
    <property type="entry name" value="Rhs_assc_core"/>
    <property type="match status" value="1"/>
</dbReference>
<dbReference type="Gene3D" id="2.180.10.10">
    <property type="entry name" value="RHS repeat-associated core"/>
    <property type="match status" value="1"/>
</dbReference>
<dbReference type="Proteomes" id="UP001597344">
    <property type="component" value="Unassembled WGS sequence"/>
</dbReference>
<protein>
    <submittedName>
        <fullName evidence="3">DUF6443 domain-containing protein</fullName>
    </submittedName>
</protein>
<evidence type="ECO:0000259" key="2">
    <source>
        <dbReference type="Pfam" id="PF20041"/>
    </source>
</evidence>
<organism evidence="3 4">
    <name type="scientific">Aquimarina celericrescens</name>
    <dbReference type="NCBI Taxonomy" id="1964542"/>
    <lineage>
        <taxon>Bacteria</taxon>
        <taxon>Pseudomonadati</taxon>
        <taxon>Bacteroidota</taxon>
        <taxon>Flavobacteriia</taxon>
        <taxon>Flavobacteriales</taxon>
        <taxon>Flavobacteriaceae</taxon>
        <taxon>Aquimarina</taxon>
    </lineage>
</organism>
<name>A0ABW5AVK4_9FLAO</name>
<keyword evidence="4" id="KW-1185">Reference proteome</keyword>
<evidence type="ECO:0000313" key="3">
    <source>
        <dbReference type="EMBL" id="MFD2186157.1"/>
    </source>
</evidence>
<reference evidence="4" key="1">
    <citation type="journal article" date="2019" name="Int. J. Syst. Evol. Microbiol.">
        <title>The Global Catalogue of Microorganisms (GCM) 10K type strain sequencing project: providing services to taxonomists for standard genome sequencing and annotation.</title>
        <authorList>
            <consortium name="The Broad Institute Genomics Platform"/>
            <consortium name="The Broad Institute Genome Sequencing Center for Infectious Disease"/>
            <person name="Wu L."/>
            <person name="Ma J."/>
        </authorList>
    </citation>
    <scope>NUCLEOTIDE SEQUENCE [LARGE SCALE GENOMIC DNA]</scope>
    <source>
        <strain evidence="4">DT92</strain>
    </source>
</reference>
<feature type="region of interest" description="Disordered" evidence="1">
    <location>
        <begin position="1326"/>
        <end position="1373"/>
    </location>
</feature>
<feature type="compositionally biased region" description="Low complexity" evidence="1">
    <location>
        <begin position="1348"/>
        <end position="1373"/>
    </location>
</feature>
<feature type="compositionally biased region" description="Polar residues" evidence="1">
    <location>
        <begin position="1326"/>
        <end position="1347"/>
    </location>
</feature>
<feature type="domain" description="DUF6443" evidence="2">
    <location>
        <begin position="254"/>
        <end position="394"/>
    </location>
</feature>
<dbReference type="InterPro" id="IPR022385">
    <property type="entry name" value="Rhs_assc_core"/>
</dbReference>
<sequence>MKNILIYILLLGTFSPLFSQILPPPPPPPPCFYTDSDGDGYGDIDSQCIQLPIPTPGYVSNNSDCDDSDPTINIGVRRYYYDNDGDSFGDPNNFLCLAMSDPNLPLVTNNVDCDDTNANITNDTWYLDADGDFYKAPISNSGDLFSAPSFPPVIVITCGTNSPGANYINANDPRLLGIDCDDNNPSITPAIWYADTDGDGLGDPNDHRTLCLQLSGYVDNALDECPDFSNVNNACPDTYTPLTLSNENYVLTKVYQTEVLNDNQIDQESDVIEQITYFDGLGRPNQQIGIKASPDKKDIVAYIKYDNYNRKELEYLPFESQVSVGSYKTINVTNDINSYYKNRYPDDFASVLTADVNAYSESIYESSPLSRITELGAPGKDWKAKPSSNAGHTIKFAWDVNNDNDVFYFKVDFVNGNTESPTLVKVGYFSPNKLHVTITKDENWVEGDGNNHTTKEYKNKLNQVVLKRTYASTSSAGPIEHDTYYVYDDFGNLTFVLSPKIDATDGVSQTELDELCYQYRYDYRNRLIEKKIAGKGDATAFESIVYNVLDQPILTQDPKQKADNEWLFTVYDPFGRVAYTGLDSGNTSNRATLQTQANAAINQYVTKTETWNTYAGTPVYYTNDAFPNSFDKVYTINYYDNYTFDHNVPNPITSLGQTIDINAKGLATGNKVRVLGTNDWITTVTYYDQKSRPIYIHTTNEYLNTIDIVETKFDFAGKVLEIKTTHTKDNNPAIVTVDTFEYDHVNRLKKQTQTINNQTPEILISNTYDPLGQLIIKKVGHGTTLPSGNVGLQNVDYTYNVRGWLKQINNPVALGDDLFGFKMTYNDIVDTSKKLFNGNISQTYWRTANTDNSLKHYSYTYDALNRITDAIDNTTNYQVSGITYDKVGNILSLSRNGFQNTTVYTDMDNLAYNYNAGNKLLEVSDTGNNAYGFKDGTNTNDDFSYDENGNMILDQNKGITNITYNYLNLPETVSISNSEGTGNINYIYDATGTKLKKIVTEGSSLTTEYAGKYVYKNNQLQYMATPEGYATPEGGLYRYVYQYKDHLGNTRLSYTKNDAGTLEIIEESNYYPFGLQHKGYNSAVSSLGNSTAQLLKFGGKEEQNELGLEWLDFGARNYNPAVGRWFNVDNMSEDYAEWSPYNYTLNNPIYFIDPDGNAVNDLWSFNTDTNQLEWVDDTGGADVQIVQVTNNEGDDLGSGAVAGSEVHVAQLENSVFISSYDATSDIPDGYNSNSGYSYTGLDLKKRHQLKELGGVLWGQVREAETNGDAIPVHSKTAYDAYVNKWGTNSAFWFGAEHYFMPEGGARGVAQRGYNALRKQGRSLDNTLAASKSSTRNALRNSSKTAYRSISGKTTSNSGSISKSASGGSSQTSASRVKNSWNAFLSANKGKYSGQNWVKKASQDYRALKSSTQQ</sequence>
<evidence type="ECO:0000256" key="1">
    <source>
        <dbReference type="SAM" id="MobiDB-lite"/>
    </source>
</evidence>
<accession>A0ABW5AVK4</accession>
<dbReference type="InterPro" id="IPR045619">
    <property type="entry name" value="DUF6443"/>
</dbReference>
<gene>
    <name evidence="3" type="ORF">ACFSJT_05090</name>
</gene>
<dbReference type="EMBL" id="JBHUHY010000003">
    <property type="protein sequence ID" value="MFD2186157.1"/>
    <property type="molecule type" value="Genomic_DNA"/>
</dbReference>
<proteinExistence type="predicted"/>
<dbReference type="Pfam" id="PF20041">
    <property type="entry name" value="DUF6443"/>
    <property type="match status" value="1"/>
</dbReference>
<comment type="caution">
    <text evidence="3">The sequence shown here is derived from an EMBL/GenBank/DDBJ whole genome shotgun (WGS) entry which is preliminary data.</text>
</comment>
<evidence type="ECO:0000313" key="4">
    <source>
        <dbReference type="Proteomes" id="UP001597344"/>
    </source>
</evidence>